<dbReference type="Proteomes" id="UP000321157">
    <property type="component" value="Unassembled WGS sequence"/>
</dbReference>
<dbReference type="AlphaFoldDB" id="A0A511V8V8"/>
<dbReference type="OrthoDB" id="73186at2"/>
<dbReference type="EMBL" id="BJXX01000085">
    <property type="protein sequence ID" value="GEN34651.1"/>
    <property type="molecule type" value="Genomic_DNA"/>
</dbReference>
<proteinExistence type="predicted"/>
<dbReference type="RefSeq" id="WP_146809919.1">
    <property type="nucleotide sequence ID" value="NZ_BJXX01000085.1"/>
</dbReference>
<protein>
    <submittedName>
        <fullName evidence="1">Uncharacterized protein</fullName>
    </submittedName>
</protein>
<keyword evidence="2" id="KW-1185">Reference proteome</keyword>
<sequence length="65" mass="7510">MSGKELNYGIVVLLEFYREKRRELASDLYSIVGKYSENVKIKDVKIGIQNAYKSFETEVLGMDTE</sequence>
<evidence type="ECO:0000313" key="1">
    <source>
        <dbReference type="EMBL" id="GEN34651.1"/>
    </source>
</evidence>
<reference evidence="1 2" key="1">
    <citation type="submission" date="2019-07" db="EMBL/GenBank/DDBJ databases">
        <title>Whole genome shotgun sequence of Aneurinibacillus danicus NBRC 102444.</title>
        <authorList>
            <person name="Hosoyama A."/>
            <person name="Uohara A."/>
            <person name="Ohji S."/>
            <person name="Ichikawa N."/>
        </authorList>
    </citation>
    <scope>NUCLEOTIDE SEQUENCE [LARGE SCALE GENOMIC DNA]</scope>
    <source>
        <strain evidence="1 2">NBRC 102444</strain>
    </source>
</reference>
<gene>
    <name evidence="1" type="ORF">ADA01nite_21110</name>
</gene>
<organism evidence="1 2">
    <name type="scientific">Aneurinibacillus danicus</name>
    <dbReference type="NCBI Taxonomy" id="267746"/>
    <lineage>
        <taxon>Bacteria</taxon>
        <taxon>Bacillati</taxon>
        <taxon>Bacillota</taxon>
        <taxon>Bacilli</taxon>
        <taxon>Bacillales</taxon>
        <taxon>Paenibacillaceae</taxon>
        <taxon>Aneurinibacillus group</taxon>
        <taxon>Aneurinibacillus</taxon>
    </lineage>
</organism>
<evidence type="ECO:0000313" key="2">
    <source>
        <dbReference type="Proteomes" id="UP000321157"/>
    </source>
</evidence>
<comment type="caution">
    <text evidence="1">The sequence shown here is derived from an EMBL/GenBank/DDBJ whole genome shotgun (WGS) entry which is preliminary data.</text>
</comment>
<accession>A0A511V8V8</accession>
<name>A0A511V8V8_9BACL</name>